<reference evidence="3" key="1">
    <citation type="journal article" date="2023" name="Mol. Phylogenet. Evol.">
        <title>Genome-scale phylogeny and comparative genomics of the fungal order Sordariales.</title>
        <authorList>
            <person name="Hensen N."/>
            <person name="Bonometti L."/>
            <person name="Westerberg I."/>
            <person name="Brannstrom I.O."/>
            <person name="Guillou S."/>
            <person name="Cros-Aarteil S."/>
            <person name="Calhoun S."/>
            <person name="Haridas S."/>
            <person name="Kuo A."/>
            <person name="Mondo S."/>
            <person name="Pangilinan J."/>
            <person name="Riley R."/>
            <person name="LaButti K."/>
            <person name="Andreopoulos B."/>
            <person name="Lipzen A."/>
            <person name="Chen C."/>
            <person name="Yan M."/>
            <person name="Daum C."/>
            <person name="Ng V."/>
            <person name="Clum A."/>
            <person name="Steindorff A."/>
            <person name="Ohm R.A."/>
            <person name="Martin F."/>
            <person name="Silar P."/>
            <person name="Natvig D.O."/>
            <person name="Lalanne C."/>
            <person name="Gautier V."/>
            <person name="Ament-Velasquez S.L."/>
            <person name="Kruys A."/>
            <person name="Hutchinson M.I."/>
            <person name="Powell A.J."/>
            <person name="Barry K."/>
            <person name="Miller A.N."/>
            <person name="Grigoriev I.V."/>
            <person name="Debuchy R."/>
            <person name="Gladieux P."/>
            <person name="Hiltunen Thoren M."/>
            <person name="Johannesson H."/>
        </authorList>
    </citation>
    <scope>NUCLEOTIDE SEQUENCE</scope>
    <source>
        <strain evidence="3">CBS 990.96</strain>
    </source>
</reference>
<dbReference type="EMBL" id="MU865291">
    <property type="protein sequence ID" value="KAK4231806.1"/>
    <property type="molecule type" value="Genomic_DNA"/>
</dbReference>
<dbReference type="Gene3D" id="1.10.510.10">
    <property type="entry name" value="Transferase(Phosphotransferase) domain 1"/>
    <property type="match status" value="1"/>
</dbReference>
<dbReference type="GO" id="GO:0005524">
    <property type="term" value="F:ATP binding"/>
    <property type="evidence" value="ECO:0007669"/>
    <property type="project" value="InterPro"/>
</dbReference>
<comment type="caution">
    <text evidence="3">The sequence shown here is derived from an EMBL/GenBank/DDBJ whole genome shotgun (WGS) entry which is preliminary data.</text>
</comment>
<proteinExistence type="predicted"/>
<evidence type="ECO:0000313" key="3">
    <source>
        <dbReference type="EMBL" id="KAK4231806.1"/>
    </source>
</evidence>
<keyword evidence="3" id="KW-0808">Transferase</keyword>
<organism evidence="3 4">
    <name type="scientific">Podospora fimiseda</name>
    <dbReference type="NCBI Taxonomy" id="252190"/>
    <lineage>
        <taxon>Eukaryota</taxon>
        <taxon>Fungi</taxon>
        <taxon>Dikarya</taxon>
        <taxon>Ascomycota</taxon>
        <taxon>Pezizomycotina</taxon>
        <taxon>Sordariomycetes</taxon>
        <taxon>Sordariomycetidae</taxon>
        <taxon>Sordariales</taxon>
        <taxon>Podosporaceae</taxon>
        <taxon>Podospora</taxon>
    </lineage>
</organism>
<keyword evidence="3" id="KW-0418">Kinase</keyword>
<gene>
    <name evidence="3" type="ORF">QBC38DRAFT_465628</name>
</gene>
<keyword evidence="4" id="KW-1185">Reference proteome</keyword>
<sequence length="638" mass="72336">MDLNHNSIHDVIHPTAAFAQWRTDVVPHDHSATGEPAWSDSQLNPKNRIDSLDPPLNPSWRIDGGTGLGSQYYAIPHFLGDVPPMRFDVYIPEPASADPHLRQLLGLSAAFHTKDPTRVNRLGISRHILRRLQLWASGQGREDEAPVADIYRKNPFGSWISFESCSLNIHNIKISISPSTDLEMTLLKLSGLASTLGLPEELIPEAVDISKLSIVQQLHDSVCIVTMKHNDEDGKKGQQEQKRWILKALTSETKYMYCELRNLLLMEPHPNVMSKPRYLVTKKCGFGNKIGVVGFILDFHSNGSVRDRIPLMRTHGLLTLDLKLKWAIQLASAVLHVRERGKMYYPDLRLDNVVVSAAGELVMVDFEQRGVWCEFASPEVNSISYMRIIAKDGLVDDGVDGDGSDDDEPQEKKEKKVIVPGEIRSHYHGIMNKLLPGWATLELNDKYDLHRNPHGYRSYNIDWLALDEIEQEASEVYMLGRVLWCIFEGQCAPQPAAAWQSYRREPDIEFPAYRETPEEMRAIIDACTKGRRKTLSGLVVRAGSKLLLRNEDGTVKKDCTPEEVLDAARDWWREEVSEAERFLEDRIKKKETGEWNSNPYGRPKMREVVQALKRFEVVHGRGGASEAEVLDALRKCDI</sequence>
<dbReference type="AlphaFoldDB" id="A0AAN7BYM0"/>
<feature type="domain" description="Protein kinase" evidence="2">
    <location>
        <begin position="212"/>
        <end position="615"/>
    </location>
</feature>
<reference evidence="3" key="2">
    <citation type="submission" date="2023-05" db="EMBL/GenBank/DDBJ databases">
        <authorList>
            <consortium name="Lawrence Berkeley National Laboratory"/>
            <person name="Steindorff A."/>
            <person name="Hensen N."/>
            <person name="Bonometti L."/>
            <person name="Westerberg I."/>
            <person name="Brannstrom I.O."/>
            <person name="Guillou S."/>
            <person name="Cros-Aarteil S."/>
            <person name="Calhoun S."/>
            <person name="Haridas S."/>
            <person name="Kuo A."/>
            <person name="Mondo S."/>
            <person name="Pangilinan J."/>
            <person name="Riley R."/>
            <person name="Labutti K."/>
            <person name="Andreopoulos B."/>
            <person name="Lipzen A."/>
            <person name="Chen C."/>
            <person name="Yanf M."/>
            <person name="Daum C."/>
            <person name="Ng V."/>
            <person name="Clum A."/>
            <person name="Ohm R."/>
            <person name="Martin F."/>
            <person name="Silar P."/>
            <person name="Natvig D."/>
            <person name="Lalanne C."/>
            <person name="Gautier V."/>
            <person name="Ament-Velasquez S.L."/>
            <person name="Kruys A."/>
            <person name="Hutchinson M.I."/>
            <person name="Powell A.J."/>
            <person name="Barry K."/>
            <person name="Miller A.N."/>
            <person name="Grigoriev I.V."/>
            <person name="Debuchy R."/>
            <person name="Gladieux P."/>
            <person name="Thoren M.H."/>
            <person name="Johannesson H."/>
        </authorList>
    </citation>
    <scope>NUCLEOTIDE SEQUENCE</scope>
    <source>
        <strain evidence="3">CBS 990.96</strain>
    </source>
</reference>
<dbReference type="InterPro" id="IPR000719">
    <property type="entry name" value="Prot_kinase_dom"/>
</dbReference>
<dbReference type="PROSITE" id="PS50011">
    <property type="entry name" value="PROTEIN_KINASE_DOM"/>
    <property type="match status" value="1"/>
</dbReference>
<evidence type="ECO:0000256" key="1">
    <source>
        <dbReference type="SAM" id="MobiDB-lite"/>
    </source>
</evidence>
<dbReference type="InterPro" id="IPR011009">
    <property type="entry name" value="Kinase-like_dom_sf"/>
</dbReference>
<protein>
    <submittedName>
        <fullName evidence="3">Ribosomal protein S6 kinase alpha-5</fullName>
    </submittedName>
</protein>
<evidence type="ECO:0000313" key="4">
    <source>
        <dbReference type="Proteomes" id="UP001301958"/>
    </source>
</evidence>
<accession>A0AAN7BYM0</accession>
<dbReference type="Proteomes" id="UP001301958">
    <property type="component" value="Unassembled WGS sequence"/>
</dbReference>
<dbReference type="SMART" id="SM00220">
    <property type="entry name" value="S_TKc"/>
    <property type="match status" value="1"/>
</dbReference>
<feature type="region of interest" description="Disordered" evidence="1">
    <location>
        <begin position="29"/>
        <end position="56"/>
    </location>
</feature>
<name>A0AAN7BYM0_9PEZI</name>
<evidence type="ECO:0000259" key="2">
    <source>
        <dbReference type="PROSITE" id="PS50011"/>
    </source>
</evidence>
<dbReference type="SUPFAM" id="SSF56112">
    <property type="entry name" value="Protein kinase-like (PK-like)"/>
    <property type="match status" value="1"/>
</dbReference>
<dbReference type="GO" id="GO:0004672">
    <property type="term" value="F:protein kinase activity"/>
    <property type="evidence" value="ECO:0007669"/>
    <property type="project" value="InterPro"/>
</dbReference>